<dbReference type="InterPro" id="IPR027417">
    <property type="entry name" value="P-loop_NTPase"/>
</dbReference>
<dbReference type="Proteomes" id="UP000509782">
    <property type="component" value="Chromosome"/>
</dbReference>
<evidence type="ECO:0000313" key="2">
    <source>
        <dbReference type="EMBL" id="QKQ47094.1"/>
    </source>
</evidence>
<dbReference type="AlphaFoldDB" id="A0A6N0JJ56"/>
<feature type="domain" description="Schlafen group 3-like DNA/RNA helicase" evidence="1">
    <location>
        <begin position="235"/>
        <end position="623"/>
    </location>
</feature>
<dbReference type="EMBL" id="CP054569">
    <property type="protein sequence ID" value="QKQ47094.1"/>
    <property type="molecule type" value="Genomic_DNA"/>
</dbReference>
<organism evidence="2 3">
    <name type="scientific">Achromobacter denitrificans</name>
    <name type="common">Alcaligenes denitrificans</name>
    <dbReference type="NCBI Taxonomy" id="32002"/>
    <lineage>
        <taxon>Bacteria</taxon>
        <taxon>Pseudomonadati</taxon>
        <taxon>Pseudomonadota</taxon>
        <taxon>Betaproteobacteria</taxon>
        <taxon>Burkholderiales</taxon>
        <taxon>Alcaligenaceae</taxon>
        <taxon>Achromobacter</taxon>
    </lineage>
</organism>
<accession>A0A6N0JJ56</accession>
<evidence type="ECO:0000313" key="3">
    <source>
        <dbReference type="Proteomes" id="UP000509782"/>
    </source>
</evidence>
<sequence length="677" mass="75747">MQAASYEAPIVDFLAADEHAILGALAEHHAFALEQLQRDAWIGQIRLLKEALAGMARGHILFEFVIPRIGKRADVVLLVDGILFVLEFKVGANTYTRSAIDQVYDYALDLKNFHKGSHDLPIVPIALATEAVSSRQSALKFAADKVAEPLLIPVQQLTDVINRCSAVASGEPTDVRVWLKSGYQPTPTIVEAAQALYQNHSVEQISRSDAGAKNLSQTTNRISAIIDQSKSQGRKSICFVTGVPGAGKTLAGLNISTKRLQEHSDEHAVFLSGNGPLVTVLREALARNVATSTGVSKVDARRKVSSFIQNIHHFRDEALRNQRAPHEKVAVFDEAQRAWTHAQTSKFMQRKRGQHGFDMSEPEFLISVMDRHDDWCVVVCLIGGGQEINTGEAGLDEWVTALKKRFQRWDIYISDRLEEGDYTVDPAALKQLAAMSVQRFSELHLSVSMRSFRAEALSSFISHVVENRPGKARDVYRTLETPYPIWLTRDLATAKDWLRRTARGSERYGLIASSGAYRLRPEGLHTKAKIDAELWFLNDRTDVRSSYYLEEVATEFDVQGLELDWAGICWDADFRHQESDWGAYSFRGTTWQRVRQAERQLYLKNAYRVILTRARQGMIIFVPKGDSSDPTRLPNYYDKTFEFLKSCGLREFDAAGPVATEPVADPAIEAAPALADE</sequence>
<evidence type="ECO:0000259" key="1">
    <source>
        <dbReference type="Pfam" id="PF09848"/>
    </source>
</evidence>
<dbReference type="Gene3D" id="3.40.50.300">
    <property type="entry name" value="P-loop containing nucleotide triphosphate hydrolases"/>
    <property type="match status" value="1"/>
</dbReference>
<name>A0A6N0JJ56_ACHDE</name>
<dbReference type="Pfam" id="PF09848">
    <property type="entry name" value="SLFN-g3_helicase"/>
    <property type="match status" value="1"/>
</dbReference>
<reference evidence="2 3" key="1">
    <citation type="submission" date="2020-05" db="EMBL/GenBank/DDBJ databases">
        <title>FDA dAtabase for Regulatory Grade micrObial Sequences (FDA-ARGOS): Supporting development and validation of Infectious Disease Dx tests.</title>
        <authorList>
            <person name="Sproer C."/>
            <person name="Gronow S."/>
            <person name="Severitt S."/>
            <person name="Schroder I."/>
            <person name="Tallon L."/>
            <person name="Sadzewicz L."/>
            <person name="Zhao X."/>
            <person name="Vavikolanu K."/>
            <person name="Mehta A."/>
            <person name="Aluvathingal J."/>
            <person name="Nadendla S."/>
            <person name="Myers T."/>
            <person name="Yan Y."/>
            <person name="Sichtig H."/>
        </authorList>
    </citation>
    <scope>NUCLEOTIDE SEQUENCE [LARGE SCALE GENOMIC DNA]</scope>
    <source>
        <strain evidence="2 3">FDAARGOS_787</strain>
    </source>
</reference>
<proteinExistence type="predicted"/>
<dbReference type="SUPFAM" id="SSF52540">
    <property type="entry name" value="P-loop containing nucleoside triphosphate hydrolases"/>
    <property type="match status" value="1"/>
</dbReference>
<dbReference type="RefSeq" id="WP_174716244.1">
    <property type="nucleotide sequence ID" value="NZ_CP054569.1"/>
</dbReference>
<protein>
    <submittedName>
        <fullName evidence="2">DUF2075 domain-containing protein</fullName>
    </submittedName>
</protein>
<dbReference type="InterPro" id="IPR018647">
    <property type="entry name" value="SLFN_3-like_DNA/RNA_helicase"/>
</dbReference>
<gene>
    <name evidence="2" type="ORF">FOC81_10465</name>
</gene>